<evidence type="ECO:0000256" key="21">
    <source>
        <dbReference type="SAM" id="Coils"/>
    </source>
</evidence>
<evidence type="ECO:0000256" key="5">
    <source>
        <dbReference type="ARBA" id="ARBA00010290"/>
    </source>
</evidence>
<dbReference type="GO" id="GO:0005525">
    <property type="term" value="F:GTP binding"/>
    <property type="evidence" value="ECO:0007669"/>
    <property type="project" value="UniProtKB-KW"/>
</dbReference>
<keyword evidence="10 19" id="KW-0547">Nucleotide-binding</keyword>
<dbReference type="FunFam" id="3.40.50.300:FF:000281">
    <property type="entry name" value="ADP-ribosylation factor-like protein 3"/>
    <property type="match status" value="1"/>
</dbReference>
<dbReference type="GO" id="GO:0051649">
    <property type="term" value="P:establishment of localization in cell"/>
    <property type="evidence" value="ECO:0007669"/>
    <property type="project" value="UniProtKB-ARBA"/>
</dbReference>
<keyword evidence="7 23" id="KW-0812">Transmembrane</keyword>
<evidence type="ECO:0000256" key="17">
    <source>
        <dbReference type="ARBA" id="ARBA00023288"/>
    </source>
</evidence>
<feature type="region of interest" description="Disordered" evidence="22">
    <location>
        <begin position="657"/>
        <end position="679"/>
    </location>
</feature>
<dbReference type="Pfam" id="PF03999">
    <property type="entry name" value="MAP65_ASE1"/>
    <property type="match status" value="1"/>
</dbReference>
<feature type="region of interest" description="Disordered" evidence="22">
    <location>
        <begin position="535"/>
        <end position="555"/>
    </location>
</feature>
<evidence type="ECO:0000256" key="8">
    <source>
        <dbReference type="ARBA" id="ARBA00022703"/>
    </source>
</evidence>
<dbReference type="Pfam" id="PF00025">
    <property type="entry name" value="Arf"/>
    <property type="match status" value="1"/>
</dbReference>
<keyword evidence="25" id="KW-1185">Reference proteome</keyword>
<keyword evidence="17" id="KW-0449">Lipoprotein</keyword>
<keyword evidence="15 19" id="KW-0342">GTP-binding</keyword>
<dbReference type="OrthoDB" id="642895at2759"/>
<keyword evidence="21" id="KW-0175">Coiled coil</keyword>
<keyword evidence="13" id="KW-0333">Golgi apparatus</keyword>
<dbReference type="GO" id="GO:0042802">
    <property type="term" value="F:identical protein binding"/>
    <property type="evidence" value="ECO:0007669"/>
    <property type="project" value="UniProtKB-ARBA"/>
</dbReference>
<dbReference type="GO" id="GO:0015031">
    <property type="term" value="P:protein transport"/>
    <property type="evidence" value="ECO:0007669"/>
    <property type="project" value="UniProtKB-KW"/>
</dbReference>
<feature type="binding site" evidence="20">
    <location>
        <position position="909"/>
    </location>
    <ligand>
        <name>Mg(2+)</name>
        <dbReference type="ChEBI" id="CHEBI:18420"/>
    </ligand>
</feature>
<sequence>MDSTDNGLQEWLLKEDNESITDDVEDMPQMFGGEVGADVSADTRATVEKMTAVWLQMGLNTTEMVDRMKEMREIHATANRNALKTESSTLQRLIEYNERKLQEINIILADLTLPSFTAPTFVSLKQTGRILVYKHNELEALKRERLNQLTQLKSKRDRLLKMMAAKAKEFNTATNIPSDEELMHLQSYVSDLTKERSKRFNKYQSLKKIIEELFAELEREVKSDFEKHLLFDELEDFVLSDDHMKRLVALHAELESCYQQNNDKRKQMEKRLESLWNKLEVTQSYRDAFYRNKNGCKPSVLALLEEEVTKYEELKRQNLELFVRKVRKELEEWYDKCYTSDDLRDKFQAFLDSTEFTEELLECHENELQRIQTHFQECEEMFDKLEEWHNHWDRYKELENKANDPNRFNNRGGALLAEEREKNAIKKKLPKIENILKKFSEERHQQKSEYFQVFGIPVKQYLENQKMEYQDLKENEKKERQRLKQMEKNGLTKGLKSTPVCGIVVRKTPVKRAFTPLSEGPNGDSSSKVRRMGAPLTPSRINNDINSHNKRPVVGQKPVPRARARNLETQMNHMLENNIETSVLSINEDQFQAPLTERDNANSTFISCSQRPLTPDRRNITKRREFKDMPMTRRMSRSCNDLSEAITKKMQISNTRHLATARSTPSSPQPKSSYGITPSRLPRIGVVQRKRPFLTLTFTAIHTTMTSTPRSAAEESLNESWVEVVGSQSTATPVHLLSRSGIHSGFHSLERLLWEAQKESNQSSVGGSARNSHSISPKSAQSPVFPIESLSPNESIFCKEELLERSRQLSTDWIWDWSTRDQLPKEWSVNEMQPLRKTRLSLRQWAIRRGIFSKEVLSLLLLTNILSLILGAGIGYTILGLLALLRKLKSTPNRELRILLLGLDNAGKTTILKKMASEDVTHITPTQGFNIKSVQSVGFKLNVWDIGGKGQRKIRPYWRNYFDNTDVLIYVIDSADKKRFEETSVELNELLSEEKLIGVPILVYANKQDLFNASPASELAEGLHLMAIRDRTWQIQPCSAISAEGLKEGLEWACKNIKTITK</sequence>
<dbReference type="GO" id="GO:0046872">
    <property type="term" value="F:metal ion binding"/>
    <property type="evidence" value="ECO:0007669"/>
    <property type="project" value="UniProtKB-KW"/>
</dbReference>
<keyword evidence="14" id="KW-0496">Mitochondrion</keyword>
<evidence type="ECO:0000256" key="6">
    <source>
        <dbReference type="ARBA" id="ARBA00022448"/>
    </source>
</evidence>
<evidence type="ECO:0000256" key="1">
    <source>
        <dbReference type="ARBA" id="ARBA00004167"/>
    </source>
</evidence>
<evidence type="ECO:0000313" key="24">
    <source>
        <dbReference type="EMBL" id="CAD7641099.1"/>
    </source>
</evidence>
<dbReference type="InterPro" id="IPR027417">
    <property type="entry name" value="P-loop_NTPase"/>
</dbReference>
<evidence type="ECO:0000256" key="12">
    <source>
        <dbReference type="ARBA" id="ARBA00022989"/>
    </source>
</evidence>
<feature type="binding site" evidence="19">
    <location>
        <position position="948"/>
    </location>
    <ligand>
        <name>GTP</name>
        <dbReference type="ChEBI" id="CHEBI:37565"/>
    </ligand>
</feature>
<feature type="coiled-coil region" evidence="21">
    <location>
        <begin position="459"/>
        <end position="489"/>
    </location>
</feature>
<dbReference type="Gene3D" id="3.40.50.300">
    <property type="entry name" value="P-loop containing nucleotide triphosphate hydrolases"/>
    <property type="match status" value="1"/>
</dbReference>
<keyword evidence="20" id="KW-0479">Metal-binding</keyword>
<evidence type="ECO:0000313" key="25">
    <source>
        <dbReference type="Proteomes" id="UP000728032"/>
    </source>
</evidence>
<dbReference type="InterPro" id="IPR005225">
    <property type="entry name" value="Small_GTP-bd"/>
</dbReference>
<feature type="binding site" evidence="19">
    <location>
        <begin position="902"/>
        <end position="909"/>
    </location>
    <ligand>
        <name>GTP</name>
        <dbReference type="ChEBI" id="CHEBI:37565"/>
    </ligand>
</feature>
<evidence type="ECO:0000256" key="2">
    <source>
        <dbReference type="ARBA" id="ARBA00004325"/>
    </source>
</evidence>
<organism evidence="24">
    <name type="scientific">Oppiella nova</name>
    <dbReference type="NCBI Taxonomy" id="334625"/>
    <lineage>
        <taxon>Eukaryota</taxon>
        <taxon>Metazoa</taxon>
        <taxon>Ecdysozoa</taxon>
        <taxon>Arthropoda</taxon>
        <taxon>Chelicerata</taxon>
        <taxon>Arachnida</taxon>
        <taxon>Acari</taxon>
        <taxon>Acariformes</taxon>
        <taxon>Sarcoptiformes</taxon>
        <taxon>Oribatida</taxon>
        <taxon>Brachypylina</taxon>
        <taxon>Oppioidea</taxon>
        <taxon>Oppiidae</taxon>
        <taxon>Oppiella</taxon>
    </lineage>
</organism>
<evidence type="ECO:0000256" key="16">
    <source>
        <dbReference type="ARBA" id="ARBA00023136"/>
    </source>
</evidence>
<dbReference type="GO" id="GO:0005794">
    <property type="term" value="C:Golgi apparatus"/>
    <property type="evidence" value="ECO:0007669"/>
    <property type="project" value="UniProtKB-SubCell"/>
</dbReference>
<dbReference type="Pfam" id="PF06553">
    <property type="entry name" value="BNIP3"/>
    <property type="match status" value="1"/>
</dbReference>
<dbReference type="PANTHER" id="PTHR45697">
    <property type="entry name" value="ADP-RIBOSYLATION FACTOR-LIKE PROTEIN 2-RELATED"/>
    <property type="match status" value="1"/>
</dbReference>
<dbReference type="SMART" id="SM00177">
    <property type="entry name" value="ARF"/>
    <property type="match status" value="1"/>
</dbReference>
<evidence type="ECO:0000256" key="13">
    <source>
        <dbReference type="ARBA" id="ARBA00023034"/>
    </source>
</evidence>
<comment type="similarity">
    <text evidence="5">Belongs to the small GTPase superfamily. Arf family.</text>
</comment>
<dbReference type="Gene3D" id="1.20.58.1520">
    <property type="match status" value="1"/>
</dbReference>
<feature type="binding site" evidence="19">
    <location>
        <begin position="1006"/>
        <end position="1009"/>
    </location>
    <ligand>
        <name>GTP</name>
        <dbReference type="ChEBI" id="CHEBI:37565"/>
    </ligand>
</feature>
<keyword evidence="12 23" id="KW-1133">Transmembrane helix</keyword>
<evidence type="ECO:0000256" key="23">
    <source>
        <dbReference type="SAM" id="Phobius"/>
    </source>
</evidence>
<evidence type="ECO:0000256" key="20">
    <source>
        <dbReference type="PIRSR" id="PIRSR606689-2"/>
    </source>
</evidence>
<dbReference type="CDD" id="cd04155">
    <property type="entry name" value="Arl3"/>
    <property type="match status" value="1"/>
</dbReference>
<dbReference type="Proteomes" id="UP000728032">
    <property type="component" value="Unassembled WGS sequence"/>
</dbReference>
<dbReference type="GO" id="GO:0006915">
    <property type="term" value="P:apoptotic process"/>
    <property type="evidence" value="ECO:0007669"/>
    <property type="project" value="UniProtKB-KW"/>
</dbReference>
<evidence type="ECO:0000256" key="9">
    <source>
        <dbReference type="ARBA" id="ARBA00022707"/>
    </source>
</evidence>
<proteinExistence type="inferred from homology"/>
<dbReference type="AlphaFoldDB" id="A0A7R9LGI6"/>
<dbReference type="SMART" id="SM00178">
    <property type="entry name" value="SAR"/>
    <property type="match status" value="1"/>
</dbReference>
<keyword evidence="20" id="KW-0460">Magnesium</keyword>
<dbReference type="PRINTS" id="PR00328">
    <property type="entry name" value="SAR1GTPBP"/>
</dbReference>
<gene>
    <name evidence="24" type="ORF">ONB1V03_LOCUS2915</name>
</gene>
<feature type="transmembrane region" description="Helical" evidence="23">
    <location>
        <begin position="856"/>
        <end position="885"/>
    </location>
</feature>
<keyword evidence="9" id="KW-0519">Myristate</keyword>
<evidence type="ECO:0000256" key="10">
    <source>
        <dbReference type="ARBA" id="ARBA00022741"/>
    </source>
</evidence>
<dbReference type="InterPro" id="IPR010548">
    <property type="entry name" value="BNIP3"/>
</dbReference>
<dbReference type="NCBIfam" id="TIGR00231">
    <property type="entry name" value="small_GTP"/>
    <property type="match status" value="1"/>
</dbReference>
<comment type="similarity">
    <text evidence="4">Belongs to the NIP3 family.</text>
</comment>
<accession>A0A7R9LGI6</accession>
<evidence type="ECO:0000256" key="22">
    <source>
        <dbReference type="SAM" id="MobiDB-lite"/>
    </source>
</evidence>
<dbReference type="SUPFAM" id="SSF52540">
    <property type="entry name" value="P-loop containing nucleoside triphosphate hydrolases"/>
    <property type="match status" value="1"/>
</dbReference>
<dbReference type="GO" id="GO:0016192">
    <property type="term" value="P:vesicle-mediated transport"/>
    <property type="evidence" value="ECO:0007669"/>
    <property type="project" value="UniProtKB-ARBA"/>
</dbReference>
<dbReference type="EMBL" id="CAJPVJ010000767">
    <property type="protein sequence ID" value="CAG2163336.1"/>
    <property type="molecule type" value="Genomic_DNA"/>
</dbReference>
<reference evidence="24" key="1">
    <citation type="submission" date="2020-11" db="EMBL/GenBank/DDBJ databases">
        <authorList>
            <person name="Tran Van P."/>
        </authorList>
    </citation>
    <scope>NUCLEOTIDE SEQUENCE</scope>
</reference>
<protein>
    <recommendedName>
        <fullName evidence="18">ADP-ribosylation factor-like protein 3</fullName>
    </recommendedName>
</protein>
<evidence type="ECO:0000256" key="11">
    <source>
        <dbReference type="ARBA" id="ARBA00022927"/>
    </source>
</evidence>
<evidence type="ECO:0000256" key="18">
    <source>
        <dbReference type="ARBA" id="ARBA00040616"/>
    </source>
</evidence>
<name>A0A7R9LGI6_9ACAR</name>
<keyword evidence="11" id="KW-0653">Protein transport</keyword>
<comment type="subcellular location">
    <subcellularLocation>
        <location evidence="3">Golgi apparatus</location>
    </subcellularLocation>
    <subcellularLocation>
        <location evidence="1">Membrane</location>
        <topology evidence="1">Single-pass membrane protein</topology>
    </subcellularLocation>
    <subcellularLocation>
        <location evidence="2">Mitochondrion membrane</location>
    </subcellularLocation>
</comment>
<evidence type="ECO:0000256" key="14">
    <source>
        <dbReference type="ARBA" id="ARBA00023128"/>
    </source>
</evidence>
<dbReference type="GO" id="GO:0031966">
    <property type="term" value="C:mitochondrial membrane"/>
    <property type="evidence" value="ECO:0007669"/>
    <property type="project" value="UniProtKB-SubCell"/>
</dbReference>
<dbReference type="GO" id="GO:0003924">
    <property type="term" value="F:GTPase activity"/>
    <property type="evidence" value="ECO:0007669"/>
    <property type="project" value="InterPro"/>
</dbReference>
<keyword evidence="6" id="KW-0813">Transport</keyword>
<evidence type="ECO:0000256" key="3">
    <source>
        <dbReference type="ARBA" id="ARBA00004555"/>
    </source>
</evidence>
<dbReference type="InterPro" id="IPR044612">
    <property type="entry name" value="ARL2/3"/>
</dbReference>
<keyword evidence="16 23" id="KW-0472">Membrane</keyword>
<evidence type="ECO:0000256" key="4">
    <source>
        <dbReference type="ARBA" id="ARBA00007710"/>
    </source>
</evidence>
<dbReference type="EMBL" id="OC915592">
    <property type="protein sequence ID" value="CAD7641099.1"/>
    <property type="molecule type" value="Genomic_DNA"/>
</dbReference>
<dbReference type="InterPro" id="IPR006689">
    <property type="entry name" value="Small_GTPase_ARF/SAR"/>
</dbReference>
<feature type="compositionally biased region" description="Polar residues" evidence="22">
    <location>
        <begin position="657"/>
        <end position="676"/>
    </location>
</feature>
<dbReference type="GO" id="GO:0043065">
    <property type="term" value="P:positive regulation of apoptotic process"/>
    <property type="evidence" value="ECO:0007669"/>
    <property type="project" value="InterPro"/>
</dbReference>
<evidence type="ECO:0000256" key="19">
    <source>
        <dbReference type="PIRSR" id="PIRSR606689-1"/>
    </source>
</evidence>
<keyword evidence="8" id="KW-0053">Apoptosis</keyword>
<evidence type="ECO:0000256" key="15">
    <source>
        <dbReference type="ARBA" id="ARBA00023134"/>
    </source>
</evidence>
<feature type="binding site" evidence="20">
    <location>
        <position position="926"/>
    </location>
    <ligand>
        <name>Mg(2+)</name>
        <dbReference type="ChEBI" id="CHEBI:18420"/>
    </ligand>
</feature>
<evidence type="ECO:0000256" key="7">
    <source>
        <dbReference type="ARBA" id="ARBA00022692"/>
    </source>
</evidence>
<dbReference type="PROSITE" id="PS51417">
    <property type="entry name" value="ARF"/>
    <property type="match status" value="1"/>
</dbReference>